<dbReference type="Proteomes" id="UP000664521">
    <property type="component" value="Unassembled WGS sequence"/>
</dbReference>
<organism evidence="2 3">
    <name type="scientific">Heterodermia speciosa</name>
    <dbReference type="NCBI Taxonomy" id="116794"/>
    <lineage>
        <taxon>Eukaryota</taxon>
        <taxon>Fungi</taxon>
        <taxon>Dikarya</taxon>
        <taxon>Ascomycota</taxon>
        <taxon>Pezizomycotina</taxon>
        <taxon>Lecanoromycetes</taxon>
        <taxon>OSLEUM clade</taxon>
        <taxon>Lecanoromycetidae</taxon>
        <taxon>Caliciales</taxon>
        <taxon>Physciaceae</taxon>
        <taxon>Heterodermia</taxon>
    </lineage>
</organism>
<dbReference type="OrthoDB" id="5382170at2759"/>
<dbReference type="Pfam" id="PF22974">
    <property type="entry name" value="DUF7029"/>
    <property type="match status" value="1"/>
</dbReference>
<dbReference type="InterPro" id="IPR054293">
    <property type="entry name" value="DUF7029"/>
</dbReference>
<dbReference type="EMBL" id="CAJPDS010000004">
    <property type="protein sequence ID" value="CAF9905919.1"/>
    <property type="molecule type" value="Genomic_DNA"/>
</dbReference>
<proteinExistence type="predicted"/>
<sequence length="581" mass="62514">MSTKRPALALETLEHHVDQIECSNDRLVLDFATLEALNEVHRHIDGSSDFLLITSHQSCDLEGERNVRLVSNTTVDVSAYRIEMFATQIPWKDGYRSMKVDFGASTQELSLRKHNGLRKRQQTTVTATVSPSAAFPVLPSSSPTPTIHEVTENIDLNYQDTMILPPNFPGVDSLTLHAPFVPHGITFGCKNCTAKGNIELSQGTFTLSTNDSDESIFKRGVVNTTEAVIDFIEDGFVEFKVLDFAAHIELESNVTLSKTLKTFNIPFPNITLTPWQIPGVASVGPIFSPNLVLGAQLASDLSFQYGFDLMLGYPYFLSIPNNSSIVLNIGNLTQSNMTGFGDTTITALPLYVHFAILPSPFVPPPGLWVVLVEQLRDFKFRDIQAAVNDIALTLSAAFTPELLMGISVFDGAGTVGAGAFLELPKISATVAQVANVNSKCEPEAVPSTNNTVLDGVLDDFFNSLTHLTSEVELAVGVVAEEEVTAGFFFTEAARTSYTAFSTDFPLPTACFSFDAAAKTFGSPILSNTASSTPGASAIPGGTKSAASLGKDNALGGVVGRWGRLETTFAILVCVSACFLRL</sequence>
<evidence type="ECO:0000313" key="2">
    <source>
        <dbReference type="EMBL" id="CAF9905919.1"/>
    </source>
</evidence>
<gene>
    <name evidence="2" type="ORF">HETSPECPRED_005992</name>
</gene>
<protein>
    <recommendedName>
        <fullName evidence="1">DUF7029 domain-containing protein</fullName>
    </recommendedName>
</protein>
<feature type="domain" description="DUF7029" evidence="1">
    <location>
        <begin position="2"/>
        <end position="98"/>
    </location>
</feature>
<name>A0A8H3IA39_9LECA</name>
<evidence type="ECO:0000313" key="3">
    <source>
        <dbReference type="Proteomes" id="UP000664521"/>
    </source>
</evidence>
<evidence type="ECO:0000259" key="1">
    <source>
        <dbReference type="Pfam" id="PF22974"/>
    </source>
</evidence>
<dbReference type="AlphaFoldDB" id="A0A8H3IA39"/>
<accession>A0A8H3IA39</accession>
<keyword evidence="3" id="KW-1185">Reference proteome</keyword>
<reference evidence="2" key="1">
    <citation type="submission" date="2021-03" db="EMBL/GenBank/DDBJ databases">
        <authorList>
            <person name="Tagirdzhanova G."/>
        </authorList>
    </citation>
    <scope>NUCLEOTIDE SEQUENCE</scope>
</reference>
<comment type="caution">
    <text evidence="2">The sequence shown here is derived from an EMBL/GenBank/DDBJ whole genome shotgun (WGS) entry which is preliminary data.</text>
</comment>